<feature type="coiled-coil region" evidence="4">
    <location>
        <begin position="117"/>
        <end position="144"/>
    </location>
</feature>
<dbReference type="InterPro" id="IPR002104">
    <property type="entry name" value="Integrase_catalytic"/>
</dbReference>
<comment type="caution">
    <text evidence="8">The sequence shown here is derived from an EMBL/GenBank/DDBJ whole genome shotgun (WGS) entry which is preliminary data.</text>
</comment>
<dbReference type="Gene3D" id="1.10.150.130">
    <property type="match status" value="1"/>
</dbReference>
<protein>
    <submittedName>
        <fullName evidence="8">Replication initiator</fullName>
    </submittedName>
</protein>
<dbReference type="InterPro" id="IPR050090">
    <property type="entry name" value="Tyrosine_recombinase_XerCD"/>
</dbReference>
<keyword evidence="4" id="KW-0175">Coiled coil</keyword>
<reference evidence="8 9" key="1">
    <citation type="submission" date="2024-10" db="EMBL/GenBank/DDBJ databases">
        <title>The Natural Products Discovery Center: Release of the First 8490 Sequenced Strains for Exploring Actinobacteria Biosynthetic Diversity.</title>
        <authorList>
            <person name="Kalkreuter E."/>
            <person name="Kautsar S.A."/>
            <person name="Yang D."/>
            <person name="Bader C.D."/>
            <person name="Teijaro C.N."/>
            <person name="Fluegel L."/>
            <person name="Davis C.M."/>
            <person name="Simpson J.R."/>
            <person name="Lauterbach L."/>
            <person name="Steele A.D."/>
            <person name="Gui C."/>
            <person name="Meng S."/>
            <person name="Li G."/>
            <person name="Viehrig K."/>
            <person name="Ye F."/>
            <person name="Su P."/>
            <person name="Kiefer A.F."/>
            <person name="Nichols A."/>
            <person name="Cepeda A.J."/>
            <person name="Yan W."/>
            <person name="Fan B."/>
            <person name="Jiang Y."/>
            <person name="Adhikari A."/>
            <person name="Zheng C.-J."/>
            <person name="Schuster L."/>
            <person name="Cowan T.M."/>
            <person name="Smanski M.J."/>
            <person name="Chevrette M.G."/>
            <person name="De Carvalho L.P.S."/>
            <person name="Shen B."/>
        </authorList>
    </citation>
    <scope>NUCLEOTIDE SEQUENCE [LARGE SCALE GENOMIC DNA]</scope>
    <source>
        <strain evidence="8 9">NPDC001281</strain>
    </source>
</reference>
<feature type="domain" description="Core-binding (CB)" evidence="7">
    <location>
        <begin position="251"/>
        <end position="339"/>
    </location>
</feature>
<dbReference type="RefSeq" id="WP_387340505.1">
    <property type="nucleotide sequence ID" value="NZ_JBIAXI010000002.1"/>
</dbReference>
<evidence type="ECO:0000259" key="7">
    <source>
        <dbReference type="PROSITE" id="PS51900"/>
    </source>
</evidence>
<evidence type="ECO:0000313" key="8">
    <source>
        <dbReference type="EMBL" id="MFF4771932.1"/>
    </source>
</evidence>
<dbReference type="CDD" id="cd01189">
    <property type="entry name" value="INT_ICEBs1_C_like"/>
    <property type="match status" value="1"/>
</dbReference>
<dbReference type="InterPro" id="IPR046828">
    <property type="entry name" value="RepSA"/>
</dbReference>
<evidence type="ECO:0000259" key="6">
    <source>
        <dbReference type="PROSITE" id="PS51898"/>
    </source>
</evidence>
<evidence type="ECO:0000256" key="1">
    <source>
        <dbReference type="ARBA" id="ARBA00023125"/>
    </source>
</evidence>
<dbReference type="PROSITE" id="PS51900">
    <property type="entry name" value="CB"/>
    <property type="match status" value="1"/>
</dbReference>
<feature type="region of interest" description="Disordered" evidence="5">
    <location>
        <begin position="1"/>
        <end position="32"/>
    </location>
</feature>
<accession>A0ABW6V021</accession>
<feature type="domain" description="Tyr recombinase" evidence="6">
    <location>
        <begin position="360"/>
        <end position="620"/>
    </location>
</feature>
<dbReference type="Gene3D" id="1.10.443.10">
    <property type="entry name" value="Intergrase catalytic core"/>
    <property type="match status" value="1"/>
</dbReference>
<evidence type="ECO:0000256" key="2">
    <source>
        <dbReference type="ARBA" id="ARBA00023172"/>
    </source>
</evidence>
<keyword evidence="1 3" id="KW-0238">DNA-binding</keyword>
<dbReference type="PANTHER" id="PTHR30349:SF91">
    <property type="entry name" value="INTA PROTEIN"/>
    <property type="match status" value="1"/>
</dbReference>
<dbReference type="Pfam" id="PF00589">
    <property type="entry name" value="Phage_integrase"/>
    <property type="match status" value="1"/>
</dbReference>
<dbReference type="PANTHER" id="PTHR30349">
    <property type="entry name" value="PHAGE INTEGRASE-RELATED"/>
    <property type="match status" value="1"/>
</dbReference>
<keyword evidence="2" id="KW-0233">DNA recombination</keyword>
<name>A0ABW6V021_MICFU</name>
<dbReference type="InterPro" id="IPR013762">
    <property type="entry name" value="Integrase-like_cat_sf"/>
</dbReference>
<dbReference type="EMBL" id="JBIAXI010000002">
    <property type="protein sequence ID" value="MFF4771932.1"/>
    <property type="molecule type" value="Genomic_DNA"/>
</dbReference>
<dbReference type="InterPro" id="IPR010998">
    <property type="entry name" value="Integrase_recombinase_N"/>
</dbReference>
<organism evidence="8 9">
    <name type="scientific">Microtetraspora fusca</name>
    <dbReference type="NCBI Taxonomy" id="1997"/>
    <lineage>
        <taxon>Bacteria</taxon>
        <taxon>Bacillati</taxon>
        <taxon>Actinomycetota</taxon>
        <taxon>Actinomycetes</taxon>
        <taxon>Streptosporangiales</taxon>
        <taxon>Streptosporangiaceae</taxon>
        <taxon>Microtetraspora</taxon>
    </lineage>
</organism>
<gene>
    <name evidence="8" type="ORF">ACFY05_03655</name>
</gene>
<dbReference type="InterPro" id="IPR011010">
    <property type="entry name" value="DNA_brk_join_enz"/>
</dbReference>
<evidence type="ECO:0000313" key="9">
    <source>
        <dbReference type="Proteomes" id="UP001602119"/>
    </source>
</evidence>
<evidence type="ECO:0000256" key="5">
    <source>
        <dbReference type="SAM" id="MobiDB-lite"/>
    </source>
</evidence>
<dbReference type="InterPro" id="IPR044068">
    <property type="entry name" value="CB"/>
</dbReference>
<evidence type="ECO:0000256" key="3">
    <source>
        <dbReference type="PROSITE-ProRule" id="PRU01248"/>
    </source>
</evidence>
<dbReference type="Proteomes" id="UP001602119">
    <property type="component" value="Unassembled WGS sequence"/>
</dbReference>
<proteinExistence type="predicted"/>
<evidence type="ECO:0000256" key="4">
    <source>
        <dbReference type="SAM" id="Coils"/>
    </source>
</evidence>
<dbReference type="Pfam" id="PF20199">
    <property type="entry name" value="RepSA"/>
    <property type="match status" value="1"/>
</dbReference>
<keyword evidence="9" id="KW-1185">Reference proteome</keyword>
<feature type="compositionally biased region" description="Polar residues" evidence="5">
    <location>
        <begin position="16"/>
        <end position="28"/>
    </location>
</feature>
<dbReference type="PROSITE" id="PS51898">
    <property type="entry name" value="TYR_RECOMBINASE"/>
    <property type="match status" value="1"/>
</dbReference>
<sequence>MTDTTDANQAGGDQAISPSPSSHPTNRATPRALRMAQPLAREVVEEIAKQYDVCIRPIALRPLDTYTGKVETIDVPCGATLESKCPPCAKRNRQLRMAQCREGWHLDHEPVNTPDEADDYQRYLVELRADAQAWRDEAEKAGEDTTDLDAAIGDLDDEINRTGMRGTVLGRTTASPGRGGIVADRKPNGRSSIYLGNDGYWHGWVTIGIKPDGSPDRRHRMAKTEAEVTRRVRELEGKREAGHVSKPGRIPNVTEWITEYLDVICDRLVASGKMAPRTLEDYRSKTRHWIIPLLGRHRLDRLAPEHLDKAYAMMLDQGLSSSTVLKVHRILSRALKIAMRRGKVTKNVATLIDAPVAADPDLAPLTRNEARKILEAAKPRRNAARWSVALALGIRQGEALGLRWSFVDLETGVIKAWYQAQRSPWRHGCDDLQECGKEWHRWPCKPRCRTHKHDPKCPQDCKKRGHVCPTRTCPKGCTGHADRCPRRTRGCIVFRQRKGPSRLTLQCPPELLPILREHKKLQDAERADAGDLWGDHDLLFPTRRGRPMEHSEDYKMWKALLKQAGVREARLHDARHTAGTLLVEQGVHIRVAQEILGHARVTTTERYTHVAGALVQDASERMGAALWGES</sequence>
<dbReference type="SUPFAM" id="SSF56349">
    <property type="entry name" value="DNA breaking-rejoining enzymes"/>
    <property type="match status" value="1"/>
</dbReference>